<dbReference type="OrthoDB" id="5973539at2759"/>
<accession>A0A9N8ZQI1</accession>
<evidence type="ECO:0000313" key="2">
    <source>
        <dbReference type="Proteomes" id="UP000789739"/>
    </source>
</evidence>
<dbReference type="EMBL" id="CAJVPI010000225">
    <property type="protein sequence ID" value="CAG8503838.1"/>
    <property type="molecule type" value="Genomic_DNA"/>
</dbReference>
<evidence type="ECO:0000313" key="1">
    <source>
        <dbReference type="EMBL" id="CAG8503838.1"/>
    </source>
</evidence>
<sequence length="115" mass="13116">MDSYETPKGGWLGHSFNEFFTRRRLPGTRPIDGPSNPVVIVSPADSAFDGSWDITPKFDCRFQYKRPYLAPVGDKVLEFPARLITKLLFRWHTETWPCSRNRTRGSGQSGARLVV</sequence>
<comment type="caution">
    <text evidence="1">The sequence shown here is derived from an EMBL/GenBank/DDBJ whole genome shotgun (WGS) entry which is preliminary data.</text>
</comment>
<dbReference type="Proteomes" id="UP000789739">
    <property type="component" value="Unassembled WGS sequence"/>
</dbReference>
<proteinExistence type="predicted"/>
<keyword evidence="2" id="KW-1185">Reference proteome</keyword>
<protein>
    <submittedName>
        <fullName evidence="1">10113_t:CDS:1</fullName>
    </submittedName>
</protein>
<reference evidence="1" key="1">
    <citation type="submission" date="2021-06" db="EMBL/GenBank/DDBJ databases">
        <authorList>
            <person name="Kallberg Y."/>
            <person name="Tangrot J."/>
            <person name="Rosling A."/>
        </authorList>
    </citation>
    <scope>NUCLEOTIDE SEQUENCE</scope>
    <source>
        <strain evidence="1">BR232B</strain>
    </source>
</reference>
<dbReference type="AlphaFoldDB" id="A0A9N8ZQI1"/>
<gene>
    <name evidence="1" type="ORF">PBRASI_LOCUS2749</name>
</gene>
<name>A0A9N8ZQI1_9GLOM</name>
<organism evidence="1 2">
    <name type="scientific">Paraglomus brasilianum</name>
    <dbReference type="NCBI Taxonomy" id="144538"/>
    <lineage>
        <taxon>Eukaryota</taxon>
        <taxon>Fungi</taxon>
        <taxon>Fungi incertae sedis</taxon>
        <taxon>Mucoromycota</taxon>
        <taxon>Glomeromycotina</taxon>
        <taxon>Glomeromycetes</taxon>
        <taxon>Paraglomerales</taxon>
        <taxon>Paraglomeraceae</taxon>
        <taxon>Paraglomus</taxon>
    </lineage>
</organism>